<dbReference type="Gene3D" id="3.90.1300.10">
    <property type="entry name" value="Amidase signature (AS) domain"/>
    <property type="match status" value="1"/>
</dbReference>
<dbReference type="Pfam" id="PF01425">
    <property type="entry name" value="Amidase"/>
    <property type="match status" value="1"/>
</dbReference>
<name>A0A2T3B5M6_AMORE</name>
<dbReference type="InterPro" id="IPR023631">
    <property type="entry name" value="Amidase_dom"/>
</dbReference>
<evidence type="ECO:0000259" key="2">
    <source>
        <dbReference type="Pfam" id="PF01425"/>
    </source>
</evidence>
<dbReference type="PANTHER" id="PTHR11895">
    <property type="entry name" value="TRANSAMIDASE"/>
    <property type="match status" value="1"/>
</dbReference>
<evidence type="ECO:0000256" key="1">
    <source>
        <dbReference type="SAM" id="MobiDB-lite"/>
    </source>
</evidence>
<dbReference type="InParanoid" id="A0A2T3B5M6"/>
<feature type="region of interest" description="Disordered" evidence="1">
    <location>
        <begin position="133"/>
        <end position="154"/>
    </location>
</feature>
<dbReference type="OrthoDB" id="6428749at2759"/>
<dbReference type="GeneID" id="36578306"/>
<evidence type="ECO:0000313" key="3">
    <source>
        <dbReference type="EMBL" id="PSS22070.1"/>
    </source>
</evidence>
<dbReference type="PANTHER" id="PTHR11895:SF151">
    <property type="entry name" value="GLUTAMYL-TRNA(GLN) AMIDOTRANSFERASE SUBUNIT A"/>
    <property type="match status" value="1"/>
</dbReference>
<protein>
    <recommendedName>
        <fullName evidence="2">Amidase domain-containing protein</fullName>
    </recommendedName>
</protein>
<dbReference type="InterPro" id="IPR000120">
    <property type="entry name" value="Amidase"/>
</dbReference>
<proteinExistence type="predicted"/>
<organism evidence="3 4">
    <name type="scientific">Amorphotheca resinae ATCC 22711</name>
    <dbReference type="NCBI Taxonomy" id="857342"/>
    <lineage>
        <taxon>Eukaryota</taxon>
        <taxon>Fungi</taxon>
        <taxon>Dikarya</taxon>
        <taxon>Ascomycota</taxon>
        <taxon>Pezizomycotina</taxon>
        <taxon>Leotiomycetes</taxon>
        <taxon>Helotiales</taxon>
        <taxon>Amorphothecaceae</taxon>
        <taxon>Amorphotheca</taxon>
    </lineage>
</organism>
<sequence length="442" mass="47546">MVEPYRLTASQALALMQKGELSVEDYAKSLLARIKERDHVVKAWAYLDPEFVLAQARDLDQIPPEKRGPLHGISVGVKDVILTKDMPTCHNSDIYRNGPAPLVDAAPIITLRASGALIMGKTTTTEFAAVVDGGPSTNPHDSTRTPGGSSSGSGAAVGDYQVAIALGTQTAGSTIRPGSFNSIYALKPTWGAISREGLAQYSMTCDTLGLYARSVEDLELLSKVFKLEDDEPVPAAPFPVKGAKVAFCKTHVWPKAGPGTKAAWEKAQELLKKAGANVEELELPAEFEKITEWHANVLAGEGRTSFLGNYLLAKDKLNKSMADQVENTTKLSRKAQLESYDGCARLRPVWDEIASKYDAVITPSAVDEAPVGLARTGDPSFCSMWTILQVPCLNIPGFAGENGLPIGLTLVGPRYHDLHVLHVGKAFGKIFEAEGGFQLKLF</sequence>
<dbReference type="EMBL" id="KZ679009">
    <property type="protein sequence ID" value="PSS22070.1"/>
    <property type="molecule type" value="Genomic_DNA"/>
</dbReference>
<feature type="domain" description="Amidase" evidence="2">
    <location>
        <begin position="28"/>
        <end position="421"/>
    </location>
</feature>
<dbReference type="Proteomes" id="UP000241818">
    <property type="component" value="Unassembled WGS sequence"/>
</dbReference>
<dbReference type="SUPFAM" id="SSF75304">
    <property type="entry name" value="Amidase signature (AS) enzymes"/>
    <property type="match status" value="1"/>
</dbReference>
<feature type="compositionally biased region" description="Polar residues" evidence="1">
    <location>
        <begin position="135"/>
        <end position="146"/>
    </location>
</feature>
<dbReference type="InterPro" id="IPR036928">
    <property type="entry name" value="AS_sf"/>
</dbReference>
<dbReference type="GO" id="GO:0003824">
    <property type="term" value="F:catalytic activity"/>
    <property type="evidence" value="ECO:0007669"/>
    <property type="project" value="InterPro"/>
</dbReference>
<keyword evidence="4" id="KW-1185">Reference proteome</keyword>
<dbReference type="RefSeq" id="XP_024722225.1">
    <property type="nucleotide sequence ID" value="XM_024870225.1"/>
</dbReference>
<accession>A0A2T3B5M6</accession>
<evidence type="ECO:0000313" key="4">
    <source>
        <dbReference type="Proteomes" id="UP000241818"/>
    </source>
</evidence>
<reference evidence="3 4" key="1">
    <citation type="journal article" date="2018" name="New Phytol.">
        <title>Comparative genomics and transcriptomics depict ericoid mycorrhizal fungi as versatile saprotrophs and plant mutualists.</title>
        <authorList>
            <person name="Martino E."/>
            <person name="Morin E."/>
            <person name="Grelet G.A."/>
            <person name="Kuo A."/>
            <person name="Kohler A."/>
            <person name="Daghino S."/>
            <person name="Barry K.W."/>
            <person name="Cichocki N."/>
            <person name="Clum A."/>
            <person name="Dockter R.B."/>
            <person name="Hainaut M."/>
            <person name="Kuo R.C."/>
            <person name="LaButti K."/>
            <person name="Lindahl B.D."/>
            <person name="Lindquist E.A."/>
            <person name="Lipzen A."/>
            <person name="Khouja H.R."/>
            <person name="Magnuson J."/>
            <person name="Murat C."/>
            <person name="Ohm R.A."/>
            <person name="Singer S.W."/>
            <person name="Spatafora J.W."/>
            <person name="Wang M."/>
            <person name="Veneault-Fourrey C."/>
            <person name="Henrissat B."/>
            <person name="Grigoriev I.V."/>
            <person name="Martin F.M."/>
            <person name="Perotto S."/>
        </authorList>
    </citation>
    <scope>NUCLEOTIDE SEQUENCE [LARGE SCALE GENOMIC DNA]</scope>
    <source>
        <strain evidence="3 4">ATCC 22711</strain>
    </source>
</reference>
<dbReference type="AlphaFoldDB" id="A0A2T3B5M6"/>
<gene>
    <name evidence="3" type="ORF">M430DRAFT_99833</name>
</gene>
<dbReference type="STRING" id="857342.A0A2T3B5M6"/>